<sequence length="98" mass="10832">MNFFFLLHISLVSASCLSTMFCLMFVQWSNLHGNPHFADAMVRFSFGEPTDEGIEGQQSEEGRRGGGEAAANDGFDIESGGDKGEKDALCDDYERTKR</sequence>
<name>A0A9P9D875_9HYPO</name>
<dbReference type="EMBL" id="JAGMUU010000038">
    <property type="protein sequence ID" value="KAH7115500.1"/>
    <property type="molecule type" value="Genomic_DNA"/>
</dbReference>
<comment type="caution">
    <text evidence="2">The sequence shown here is derived from an EMBL/GenBank/DDBJ whole genome shotgun (WGS) entry which is preliminary data.</text>
</comment>
<dbReference type="Proteomes" id="UP000717696">
    <property type="component" value="Unassembled WGS sequence"/>
</dbReference>
<feature type="region of interest" description="Disordered" evidence="1">
    <location>
        <begin position="48"/>
        <end position="98"/>
    </location>
</feature>
<dbReference type="AlphaFoldDB" id="A0A9P9D875"/>
<accession>A0A9P9D875</accession>
<feature type="compositionally biased region" description="Basic and acidic residues" evidence="1">
    <location>
        <begin position="80"/>
        <end position="98"/>
    </location>
</feature>
<protein>
    <submittedName>
        <fullName evidence="2">Uncharacterized protein</fullName>
    </submittedName>
</protein>
<reference evidence="2" key="1">
    <citation type="journal article" date="2021" name="Nat. Commun.">
        <title>Genetic determinants of endophytism in the Arabidopsis root mycobiome.</title>
        <authorList>
            <person name="Mesny F."/>
            <person name="Miyauchi S."/>
            <person name="Thiergart T."/>
            <person name="Pickel B."/>
            <person name="Atanasova L."/>
            <person name="Karlsson M."/>
            <person name="Huettel B."/>
            <person name="Barry K.W."/>
            <person name="Haridas S."/>
            <person name="Chen C."/>
            <person name="Bauer D."/>
            <person name="Andreopoulos W."/>
            <person name="Pangilinan J."/>
            <person name="LaButti K."/>
            <person name="Riley R."/>
            <person name="Lipzen A."/>
            <person name="Clum A."/>
            <person name="Drula E."/>
            <person name="Henrissat B."/>
            <person name="Kohler A."/>
            <person name="Grigoriev I.V."/>
            <person name="Martin F.M."/>
            <person name="Hacquard S."/>
        </authorList>
    </citation>
    <scope>NUCLEOTIDE SEQUENCE</scope>
    <source>
        <strain evidence="2">MPI-CAGE-AT-0021</strain>
    </source>
</reference>
<evidence type="ECO:0000313" key="2">
    <source>
        <dbReference type="EMBL" id="KAH7115500.1"/>
    </source>
</evidence>
<evidence type="ECO:0000313" key="3">
    <source>
        <dbReference type="Proteomes" id="UP000717696"/>
    </source>
</evidence>
<organism evidence="2 3">
    <name type="scientific">Dactylonectria estremocensis</name>
    <dbReference type="NCBI Taxonomy" id="1079267"/>
    <lineage>
        <taxon>Eukaryota</taxon>
        <taxon>Fungi</taxon>
        <taxon>Dikarya</taxon>
        <taxon>Ascomycota</taxon>
        <taxon>Pezizomycotina</taxon>
        <taxon>Sordariomycetes</taxon>
        <taxon>Hypocreomycetidae</taxon>
        <taxon>Hypocreales</taxon>
        <taxon>Nectriaceae</taxon>
        <taxon>Dactylonectria</taxon>
    </lineage>
</organism>
<keyword evidence="3" id="KW-1185">Reference proteome</keyword>
<evidence type="ECO:0000256" key="1">
    <source>
        <dbReference type="SAM" id="MobiDB-lite"/>
    </source>
</evidence>
<proteinExistence type="predicted"/>
<gene>
    <name evidence="2" type="ORF">B0J13DRAFT_208349</name>
</gene>